<dbReference type="SUPFAM" id="SSF48208">
    <property type="entry name" value="Six-hairpin glycosidases"/>
    <property type="match status" value="1"/>
</dbReference>
<dbReference type="InterPro" id="IPR008928">
    <property type="entry name" value="6-hairpin_glycosidase_sf"/>
</dbReference>
<comment type="caution">
    <text evidence="4">The sequence shown here is derived from an EMBL/GenBank/DDBJ whole genome shotgun (WGS) entry which is preliminary data.</text>
</comment>
<dbReference type="InterPro" id="IPR049053">
    <property type="entry name" value="AFCA-like_C"/>
</dbReference>
<evidence type="ECO:0000313" key="4">
    <source>
        <dbReference type="EMBL" id="MFF4526573.1"/>
    </source>
</evidence>
<feature type="domain" description="Glycosyl hydrolase family 95 N-terminal" evidence="1">
    <location>
        <begin position="15"/>
        <end position="282"/>
    </location>
</feature>
<feature type="domain" description="Glycosyl hydrolase family 95 catalytic" evidence="3">
    <location>
        <begin position="317"/>
        <end position="739"/>
    </location>
</feature>
<proteinExistence type="predicted"/>
<dbReference type="Pfam" id="PF22124">
    <property type="entry name" value="Glyco_hydro_95_cat"/>
    <property type="match status" value="1"/>
</dbReference>
<dbReference type="InterPro" id="IPR054363">
    <property type="entry name" value="GH95_cat"/>
</dbReference>
<evidence type="ECO:0000259" key="2">
    <source>
        <dbReference type="Pfam" id="PF21307"/>
    </source>
</evidence>
<name>A0ABW6UV28_9ACTN</name>
<keyword evidence="5" id="KW-1185">Reference proteome</keyword>
<organism evidence="4 5">
    <name type="scientific">Streptomyces bluensis</name>
    <dbReference type="NCBI Taxonomy" id="33897"/>
    <lineage>
        <taxon>Bacteria</taxon>
        <taxon>Bacillati</taxon>
        <taxon>Actinomycetota</taxon>
        <taxon>Actinomycetes</taxon>
        <taxon>Kitasatosporales</taxon>
        <taxon>Streptomycetaceae</taxon>
        <taxon>Streptomyces</taxon>
    </lineage>
</organism>
<reference evidence="4 5" key="1">
    <citation type="submission" date="2024-10" db="EMBL/GenBank/DDBJ databases">
        <title>The Natural Products Discovery Center: Release of the First 8490 Sequenced Strains for Exploring Actinobacteria Biosynthetic Diversity.</title>
        <authorList>
            <person name="Kalkreuter E."/>
            <person name="Kautsar S.A."/>
            <person name="Yang D."/>
            <person name="Bader C.D."/>
            <person name="Teijaro C.N."/>
            <person name="Fluegel L."/>
            <person name="Davis C.M."/>
            <person name="Simpson J.R."/>
            <person name="Lauterbach L."/>
            <person name="Steele A.D."/>
            <person name="Gui C."/>
            <person name="Meng S."/>
            <person name="Li G."/>
            <person name="Viehrig K."/>
            <person name="Ye F."/>
            <person name="Su P."/>
            <person name="Kiefer A.F."/>
            <person name="Nichols A."/>
            <person name="Cepeda A.J."/>
            <person name="Yan W."/>
            <person name="Fan B."/>
            <person name="Jiang Y."/>
            <person name="Adhikari A."/>
            <person name="Zheng C.-J."/>
            <person name="Schuster L."/>
            <person name="Cowan T.M."/>
            <person name="Smanski M.J."/>
            <person name="Chevrette M.G."/>
            <person name="De Carvalho L.P.S."/>
            <person name="Shen B."/>
        </authorList>
    </citation>
    <scope>NUCLEOTIDE SEQUENCE [LARGE SCALE GENOMIC DNA]</scope>
    <source>
        <strain evidence="4 5">NPDC001390</strain>
    </source>
</reference>
<dbReference type="PANTHER" id="PTHR31084:SF0">
    <property type="entry name" value="ALPHA-L-FUCOSIDASE 2"/>
    <property type="match status" value="1"/>
</dbReference>
<evidence type="ECO:0000259" key="1">
    <source>
        <dbReference type="Pfam" id="PF14498"/>
    </source>
</evidence>
<dbReference type="InterPro" id="IPR027414">
    <property type="entry name" value="GH95_N_dom"/>
</dbReference>
<protein>
    <submittedName>
        <fullName evidence="4">Glycoside hydrolase family 95 protein</fullName>
    </submittedName>
</protein>
<feature type="domain" description="Alpha fucosidase A-like C-terminal" evidence="2">
    <location>
        <begin position="748"/>
        <end position="807"/>
    </location>
</feature>
<dbReference type="InterPro" id="IPR016518">
    <property type="entry name" value="Alpha-L-fucosidase"/>
</dbReference>
<dbReference type="Pfam" id="PF21307">
    <property type="entry name" value="Glyco_hydro_95_C"/>
    <property type="match status" value="1"/>
</dbReference>
<gene>
    <name evidence="4" type="ORF">ACFY1D_34850</name>
</gene>
<dbReference type="InterPro" id="IPR012341">
    <property type="entry name" value="6hp_glycosidase-like_sf"/>
</dbReference>
<dbReference type="PANTHER" id="PTHR31084">
    <property type="entry name" value="ALPHA-L-FUCOSIDASE 2"/>
    <property type="match status" value="1"/>
</dbReference>
<dbReference type="Pfam" id="PF14498">
    <property type="entry name" value="Glyco_hyd_65N_2"/>
    <property type="match status" value="1"/>
</dbReference>
<dbReference type="Proteomes" id="UP001602058">
    <property type="component" value="Unassembled WGS sequence"/>
</dbReference>
<sequence>MSHDNPPGSAEPLLLRYARPAQRWTDALPVGNGRIGAMCPGGVTHDRIQINDDTCWSGSPATAAGTPLIDEAQGPKAVAEARAALDAGDIRHAEKVLGRLQHGHSQAYQPLVDLELVQTVSDPQQYTRALDLRTAVVSHSYITGTHRIIQETWASAPAQALIVRRRAEHASDPALAGRLPSTVLALSSPHPTARFEAEASTDPSGIGRGLLQAIVRMPSQVVPPHEQLPDPVRYDSTPGAAVTALAGCRLSTDGSVQVQDGRLLVTGASRIDLIVSTRTDYAGPLTGPHGNVDALRDELHRHLNEVTRTAATADGLNTLRTEHEADHGRLFGRVSLTLGTAQGEDTADTADRITRFAQGAPEPSLAALAFQYGRYLLLASSRPGSLPANLQGIWNPSIRPPWSSNYTTNINVEMNYWPAEVTNLSECHLPLLHWLAAVRPRGEDAARRLYGASGWTLHHNSDAWGFALPAGEGDADPCWSFWPLGAAWLSRHLWDHYDYTRDLAFLERTGWPLLRDAASFCLDWLIERPDGTLGTAPATSPENHYLAPDGQAAAVSVSTTCDLVLIRDVLERGLDMLATLSSRGVKDNLWRERAQQALARLPKENIAPDGRLAEWSTDVADAEPAHRHTSHLIGVYPSSSITPEATPGLAAAALHTLDARGPKSTGWSLAWRLALRARLHDAAGAATLIRSFLTPMADDASDEPSMTAPAGVYRNLFCAHPPFQIDGNFGFTAGVAEMLMQSHATDAQTTVVHLLPAIPEEWSAGHFSGLRARGGVTVDATWREHSLDHIVLTADADRDVVVRWRGKEERHHVRAHRPKRLHLA</sequence>
<evidence type="ECO:0000259" key="3">
    <source>
        <dbReference type="Pfam" id="PF22124"/>
    </source>
</evidence>
<dbReference type="PIRSF" id="PIRSF007663">
    <property type="entry name" value="UCP007663"/>
    <property type="match status" value="1"/>
</dbReference>
<keyword evidence="4" id="KW-0378">Hydrolase</keyword>
<dbReference type="EMBL" id="JBIAWJ010000027">
    <property type="protein sequence ID" value="MFF4526573.1"/>
    <property type="molecule type" value="Genomic_DNA"/>
</dbReference>
<dbReference type="GO" id="GO:0016787">
    <property type="term" value="F:hydrolase activity"/>
    <property type="evidence" value="ECO:0007669"/>
    <property type="project" value="UniProtKB-KW"/>
</dbReference>
<dbReference type="Gene3D" id="1.50.10.10">
    <property type="match status" value="1"/>
</dbReference>
<evidence type="ECO:0000313" key="5">
    <source>
        <dbReference type="Proteomes" id="UP001602058"/>
    </source>
</evidence>
<dbReference type="RefSeq" id="WP_351084767.1">
    <property type="nucleotide sequence ID" value="NZ_JBEOZG010000028.1"/>
</dbReference>
<accession>A0ABW6UV28</accession>